<keyword evidence="3" id="KW-1185">Reference proteome</keyword>
<dbReference type="HOGENOM" id="CLU_1434653_0_0_1"/>
<evidence type="ECO:0000313" key="2">
    <source>
        <dbReference type="EMBL" id="KIJ91180.1"/>
    </source>
</evidence>
<reference evidence="2 3" key="1">
    <citation type="submission" date="2014-04" db="EMBL/GenBank/DDBJ databases">
        <authorList>
            <consortium name="DOE Joint Genome Institute"/>
            <person name="Kuo A."/>
            <person name="Kohler A."/>
            <person name="Nagy L.G."/>
            <person name="Floudas D."/>
            <person name="Copeland A."/>
            <person name="Barry K.W."/>
            <person name="Cichocki N."/>
            <person name="Veneault-Fourrey C."/>
            <person name="LaButti K."/>
            <person name="Lindquist E.A."/>
            <person name="Lipzen A."/>
            <person name="Lundell T."/>
            <person name="Morin E."/>
            <person name="Murat C."/>
            <person name="Sun H."/>
            <person name="Tunlid A."/>
            <person name="Henrissat B."/>
            <person name="Grigoriev I.V."/>
            <person name="Hibbett D.S."/>
            <person name="Martin F."/>
            <person name="Nordberg H.P."/>
            <person name="Cantor M.N."/>
            <person name="Hua S.X."/>
        </authorList>
    </citation>
    <scope>NUCLEOTIDE SEQUENCE [LARGE SCALE GENOMIC DNA]</scope>
    <source>
        <strain evidence="2 3">LaAM-08-1</strain>
    </source>
</reference>
<sequence length="189" mass="20607">MLETSTRTSSATSLAFILNPESAPANSQSMEIPPQPASGAQSFSPVSSDVHDGLSDTMDIDPCIEEGEASEGDGRSQRLYGMFVKEGTSGPRITKRTVDEVEGKSEAGPTKKTIVGKTRRMTGLEKGKLRFVLEARNEYRVRIVSLSEQVVRRRHVLLFLSATTLFGVQREPTSSLRVFSPHATTATTF</sequence>
<dbReference type="EMBL" id="KN839044">
    <property type="protein sequence ID" value="KIJ91180.1"/>
    <property type="molecule type" value="Genomic_DNA"/>
</dbReference>
<evidence type="ECO:0000313" key="3">
    <source>
        <dbReference type="Proteomes" id="UP000054477"/>
    </source>
</evidence>
<feature type="compositionally biased region" description="Low complexity" evidence="1">
    <location>
        <begin position="1"/>
        <end position="13"/>
    </location>
</feature>
<name>A0A0C9WMK0_9AGAR</name>
<organism evidence="2 3">
    <name type="scientific">Laccaria amethystina LaAM-08-1</name>
    <dbReference type="NCBI Taxonomy" id="1095629"/>
    <lineage>
        <taxon>Eukaryota</taxon>
        <taxon>Fungi</taxon>
        <taxon>Dikarya</taxon>
        <taxon>Basidiomycota</taxon>
        <taxon>Agaricomycotina</taxon>
        <taxon>Agaricomycetes</taxon>
        <taxon>Agaricomycetidae</taxon>
        <taxon>Agaricales</taxon>
        <taxon>Agaricineae</taxon>
        <taxon>Hydnangiaceae</taxon>
        <taxon>Laccaria</taxon>
    </lineage>
</organism>
<dbReference type="AlphaFoldDB" id="A0A0C9WMK0"/>
<dbReference type="Proteomes" id="UP000054477">
    <property type="component" value="Unassembled WGS sequence"/>
</dbReference>
<gene>
    <name evidence="2" type="ORF">K443DRAFT_14623</name>
</gene>
<proteinExistence type="predicted"/>
<protein>
    <submittedName>
        <fullName evidence="2">Uncharacterized protein</fullName>
    </submittedName>
</protein>
<feature type="compositionally biased region" description="Polar residues" evidence="1">
    <location>
        <begin position="38"/>
        <end position="47"/>
    </location>
</feature>
<accession>A0A0C9WMK0</accession>
<feature type="region of interest" description="Disordered" evidence="1">
    <location>
        <begin position="1"/>
        <end position="52"/>
    </location>
</feature>
<evidence type="ECO:0000256" key="1">
    <source>
        <dbReference type="SAM" id="MobiDB-lite"/>
    </source>
</evidence>
<reference evidence="3" key="2">
    <citation type="submission" date="2015-01" db="EMBL/GenBank/DDBJ databases">
        <title>Evolutionary Origins and Diversification of the Mycorrhizal Mutualists.</title>
        <authorList>
            <consortium name="DOE Joint Genome Institute"/>
            <consortium name="Mycorrhizal Genomics Consortium"/>
            <person name="Kohler A."/>
            <person name="Kuo A."/>
            <person name="Nagy L.G."/>
            <person name="Floudas D."/>
            <person name="Copeland A."/>
            <person name="Barry K.W."/>
            <person name="Cichocki N."/>
            <person name="Veneault-Fourrey C."/>
            <person name="LaButti K."/>
            <person name="Lindquist E.A."/>
            <person name="Lipzen A."/>
            <person name="Lundell T."/>
            <person name="Morin E."/>
            <person name="Murat C."/>
            <person name="Riley R."/>
            <person name="Ohm R."/>
            <person name="Sun H."/>
            <person name="Tunlid A."/>
            <person name="Henrissat B."/>
            <person name="Grigoriev I.V."/>
            <person name="Hibbett D.S."/>
            <person name="Martin F."/>
        </authorList>
    </citation>
    <scope>NUCLEOTIDE SEQUENCE [LARGE SCALE GENOMIC DNA]</scope>
    <source>
        <strain evidence="3">LaAM-08-1</strain>
    </source>
</reference>